<feature type="signal peptide" evidence="4">
    <location>
        <begin position="1"/>
        <end position="24"/>
    </location>
</feature>
<dbReference type="RefSeq" id="WP_004610586.1">
    <property type="nucleotide sequence ID" value="NZ_CP102275.1"/>
</dbReference>
<proteinExistence type="inferred from homology"/>
<evidence type="ECO:0000256" key="2">
    <source>
        <dbReference type="ARBA" id="ARBA00023295"/>
    </source>
</evidence>
<dbReference type="GO" id="GO:0005975">
    <property type="term" value="P:carbohydrate metabolic process"/>
    <property type="evidence" value="ECO:0007669"/>
    <property type="project" value="UniProtKB-ARBA"/>
</dbReference>
<dbReference type="HOGENOM" id="CLU_001501_1_1_9"/>
<dbReference type="PROSITE" id="PS50022">
    <property type="entry name" value="FA58C_3"/>
    <property type="match status" value="1"/>
</dbReference>
<organism evidence="7 8">
    <name type="scientific">Thomasclavelia spiroformis DSM 1552</name>
    <dbReference type="NCBI Taxonomy" id="428126"/>
    <lineage>
        <taxon>Bacteria</taxon>
        <taxon>Bacillati</taxon>
        <taxon>Bacillota</taxon>
        <taxon>Erysipelotrichia</taxon>
        <taxon>Erysipelotrichales</taxon>
        <taxon>Coprobacillaceae</taxon>
        <taxon>Thomasclavelia</taxon>
    </lineage>
</organism>
<dbReference type="Gene3D" id="1.20.1270.90">
    <property type="entry name" value="AF1782-like"/>
    <property type="match status" value="3"/>
</dbReference>
<feature type="active site" description="Proton donor" evidence="3">
    <location>
        <position position="304"/>
    </location>
</feature>
<keyword evidence="8" id="KW-1185">Reference proteome</keyword>
<evidence type="ECO:0000256" key="3">
    <source>
        <dbReference type="PROSITE-ProRule" id="PRU01353"/>
    </source>
</evidence>
<dbReference type="InterPro" id="IPR051822">
    <property type="entry name" value="Glycosyl_Hydrolase_84"/>
</dbReference>
<sequence>MKSKAGKILKSTLAASFAFSLVTANPVQILAAPQESSDVKVDVYPKPQEITYTSGEGMSLVGEVNVVIHGEQESATLPKLEKILKENGISYTISDKVDNSKANILISSTSEHCDECAENLGGNIGALSEEQGYILSANNDTNEKGEIKIVGADSDGAYYGLMTLTQMLEQKTKDNKIAETVISDYPSVKLRGFVEGFYGYPWSFEDRLSLMSESSDFKMNTYIYAPKDDPYHKDQWRELYPDDKAEELRQLAAEGKKDNMNFCWSVHPGNGFNYSTDADYNALINKFEQLYNLGVRQFGISYDDLGGYVNGQQHADLINRVNREWVKVKGDVDPLIVVGTRYCNGWGPSMTSYFKPFFSTLDDDVVVMWTGANTMSAITKDAYEWPKNQTGVTDKNLAAWWNYPVNDYCDGNLMMSPLENLDNDVDNLSGFFLNPMSQAEASKVAIFSGADYSWNIGGFERTSSWVRAIDELVPEASESFQRFADNISYIKDGFEFDESRYLVDTIEAFKAALQNKEGIVEAATALKDEFTRMDNDVDALRNIEDKNLYEEIEQHLNAYEAVAKAGISSMQAFIDAENGDVDACLSNINTTEIKLKEAETYKVESLESNGTKMNVVKVCEKRIKPLLKDSVDQIKSNLMDNVFPQTQATVIGTMSGLADKTVELTKGNYQVSSIIGTMKANETVGIALPKAMRVSNVSITGNNLESLKVQTSINGIVWEDVEGAIEDGTLKATVDATATCVRVVNKTTASIDVTIDNIVVAPVYNTGTKTVETDLGTYGNNVIANALDGNINTKFYSSAGATVGSYVRVDLGKEIPLYDTAIYYAGNPKGPSHGIDGFAATKMEISTDGVSWTQIGDIIKDENYQSKTVEGQLVSEAAFNADGQMARYIRFSATESSDNWVQVFEIPFNKTVDNLGDDSIDIIDTTITTGNVSNLYDRDLTSAFAPDSVVDEDTLTYAMTSITNVGRLMIMQDPTSICNATVSVKDVEGNWSDIGILDKGTNTFDVNKTILEVKLTFHANNPTPSIYEIIASQKEVEEVNKTALKVAVDKANAVTDEALINVIPVVVEEFKAARDEANAIYNNENATQTEVDNAVARLVEVMQKLEFYKGDKTTLKIALDLATTITDEDLANVVPVVVEEFKAALQQAKDVYDNVNATQADVNNAFDRLAEAMHMLNFVKGDKTALKAFIDKVSGLEAVKYTEATWTPFNDALTAATSVYEDVNAMQEEVNNAYNELVTAFLNLRLIPNKDLLGDLINQAEGLESANYTKATFDGLTKALNEAKVVFDNPNATQKEVDNAKDVLAKAMADLQTVTVDNTVKTPVSNGDTTASVKTGDDVNMLGTLGLISSLGAIAFLKKKKRN</sequence>
<dbReference type="GeneID" id="94016512"/>
<dbReference type="Proteomes" id="UP000004910">
    <property type="component" value="Unassembled WGS sequence"/>
</dbReference>
<reference evidence="7" key="1">
    <citation type="submission" date="2008-02" db="EMBL/GenBank/DDBJ databases">
        <authorList>
            <person name="Fulton L."/>
            <person name="Clifton S."/>
            <person name="Fulton B."/>
            <person name="Xu J."/>
            <person name="Minx P."/>
            <person name="Pepin K.H."/>
            <person name="Johnson M."/>
            <person name="Thiruvilangam P."/>
            <person name="Bhonagiri V."/>
            <person name="Nash W.E."/>
            <person name="Mardis E.R."/>
            <person name="Wilson R.K."/>
        </authorList>
    </citation>
    <scope>NUCLEOTIDE SEQUENCE [LARGE SCALE GENOMIC DNA]</scope>
    <source>
        <strain evidence="7">DSM 1552</strain>
    </source>
</reference>
<feature type="domain" description="F5/8 type C" evidence="5">
    <location>
        <begin position="748"/>
        <end position="911"/>
    </location>
</feature>
<dbReference type="OrthoDB" id="9760892at2"/>
<keyword evidence="4" id="KW-0732">Signal</keyword>
<protein>
    <submittedName>
        <fullName evidence="7">O-GlcNAcase NagJ</fullName>
        <ecNumber evidence="7">3.2.1.52</ecNumber>
    </submittedName>
</protein>
<dbReference type="Pfam" id="PF07555">
    <property type="entry name" value="NAGidase"/>
    <property type="match status" value="1"/>
</dbReference>
<dbReference type="SUPFAM" id="SSF51445">
    <property type="entry name" value="(Trans)glycosidases"/>
    <property type="match status" value="1"/>
</dbReference>
<dbReference type="Gene3D" id="1.20.1270.70">
    <property type="entry name" value="Designed single chain three-helix bundle"/>
    <property type="match status" value="1"/>
</dbReference>
<dbReference type="Pfam" id="PF02838">
    <property type="entry name" value="Glyco_hydro_20b"/>
    <property type="match status" value="1"/>
</dbReference>
<comment type="caution">
    <text evidence="7">The sequence shown here is derived from an EMBL/GenBank/DDBJ whole genome shotgun (WGS) entry which is preliminary data.</text>
</comment>
<dbReference type="InterPro" id="IPR049019">
    <property type="entry name" value="NagJ-like_helical"/>
</dbReference>
<evidence type="ECO:0000259" key="6">
    <source>
        <dbReference type="PROSITE" id="PS52009"/>
    </source>
</evidence>
<dbReference type="CAZy" id="GH84">
    <property type="family name" value="Glycoside Hydrolase Family 84"/>
</dbReference>
<comment type="similarity">
    <text evidence="3">Belongs to the glycosyl hydrolase 84 family.</text>
</comment>
<evidence type="ECO:0000256" key="1">
    <source>
        <dbReference type="ARBA" id="ARBA00022801"/>
    </source>
</evidence>
<feature type="domain" description="GH84" evidence="6">
    <location>
        <begin position="189"/>
        <end position="457"/>
    </location>
</feature>
<dbReference type="Gene3D" id="2.60.120.260">
    <property type="entry name" value="Galactose-binding domain-like"/>
    <property type="match status" value="1"/>
</dbReference>
<dbReference type="SUPFAM" id="SSF140657">
    <property type="entry name" value="Hyaluronidase post-catalytic domain-like"/>
    <property type="match status" value="1"/>
</dbReference>
<dbReference type="PANTHER" id="PTHR13170">
    <property type="entry name" value="O-GLCNACASE"/>
    <property type="match status" value="1"/>
</dbReference>
<dbReference type="PROSITE" id="PS52009">
    <property type="entry name" value="GH84"/>
    <property type="match status" value="1"/>
</dbReference>
<dbReference type="InterPro" id="IPR015882">
    <property type="entry name" value="HEX_bac_N"/>
</dbReference>
<dbReference type="Pfam" id="PF00754">
    <property type="entry name" value="F5_F8_type_C"/>
    <property type="match status" value="1"/>
</dbReference>
<dbReference type="EMBL" id="ABIK02000015">
    <property type="protein sequence ID" value="EDS73695.1"/>
    <property type="molecule type" value="Genomic_DNA"/>
</dbReference>
<dbReference type="eggNOG" id="COG3525">
    <property type="taxonomic scope" value="Bacteria"/>
</dbReference>
<dbReference type="InterPro" id="IPR011496">
    <property type="entry name" value="O-GlcNAcase_cat"/>
</dbReference>
<evidence type="ECO:0000259" key="5">
    <source>
        <dbReference type="PROSITE" id="PS50022"/>
    </source>
</evidence>
<feature type="chain" id="PRO_5039183948" evidence="4">
    <location>
        <begin position="25"/>
        <end position="1363"/>
    </location>
</feature>
<evidence type="ECO:0000313" key="7">
    <source>
        <dbReference type="EMBL" id="EDS73695.1"/>
    </source>
</evidence>
<dbReference type="eggNOG" id="COG1538">
    <property type="taxonomic scope" value="Bacteria"/>
</dbReference>
<dbReference type="SUPFAM" id="SSF55545">
    <property type="entry name" value="beta-N-acetylhexosaminidase-like domain"/>
    <property type="match status" value="1"/>
</dbReference>
<keyword evidence="1 3" id="KW-0378">Hydrolase</keyword>
<dbReference type="InterPro" id="IPR000421">
    <property type="entry name" value="FA58C"/>
</dbReference>
<reference evidence="7" key="2">
    <citation type="submission" date="2014-06" db="EMBL/GenBank/DDBJ databases">
        <title>Draft genome sequence of Clostridium spiroforme (DSM 1552).</title>
        <authorList>
            <person name="Sudarsanam P."/>
            <person name="Ley R."/>
            <person name="Guruge J."/>
            <person name="Turnbaugh P.J."/>
            <person name="Mahowald M."/>
            <person name="Liep D."/>
            <person name="Gordon J."/>
        </authorList>
    </citation>
    <scope>NUCLEOTIDE SEQUENCE</scope>
    <source>
        <strain evidence="7">DSM 1552</strain>
    </source>
</reference>
<dbReference type="InterPro" id="IPR017853">
    <property type="entry name" value="GH"/>
</dbReference>
<evidence type="ECO:0000313" key="8">
    <source>
        <dbReference type="Proteomes" id="UP000004910"/>
    </source>
</evidence>
<evidence type="ECO:0000256" key="4">
    <source>
        <dbReference type="SAM" id="SignalP"/>
    </source>
</evidence>
<dbReference type="SUPFAM" id="SSF49785">
    <property type="entry name" value="Galactose-binding domain-like"/>
    <property type="match status" value="1"/>
</dbReference>
<dbReference type="CAZy" id="CBM32">
    <property type="family name" value="Carbohydrate-Binding Module Family 32"/>
</dbReference>
<keyword evidence="2 3" id="KW-0326">Glycosidase</keyword>
<dbReference type="STRING" id="428126.CLOSPI_02120"/>
<dbReference type="PANTHER" id="PTHR13170:SF16">
    <property type="entry name" value="PROTEIN O-GLCNACASE"/>
    <property type="match status" value="1"/>
</dbReference>
<dbReference type="Pfam" id="PF21774">
    <property type="entry name" value="NagJ_C"/>
    <property type="match status" value="1"/>
</dbReference>
<dbReference type="InterPro" id="IPR008979">
    <property type="entry name" value="Galactose-bd-like_sf"/>
</dbReference>
<dbReference type="GO" id="GO:1901135">
    <property type="term" value="P:carbohydrate derivative metabolic process"/>
    <property type="evidence" value="ECO:0007669"/>
    <property type="project" value="UniProtKB-ARBA"/>
</dbReference>
<dbReference type="Gene3D" id="3.30.379.10">
    <property type="entry name" value="Chitobiase/beta-hexosaminidase domain 2-like"/>
    <property type="match status" value="1"/>
</dbReference>
<name>B1C4V1_9FIRM</name>
<dbReference type="Gene3D" id="3.20.20.80">
    <property type="entry name" value="Glycosidases"/>
    <property type="match status" value="1"/>
</dbReference>
<dbReference type="EC" id="3.2.1.52" evidence="7"/>
<gene>
    <name evidence="7" type="primary">nagJ</name>
    <name evidence="7" type="ORF">CLOSPI_02120</name>
</gene>
<dbReference type="GO" id="GO:0004563">
    <property type="term" value="F:beta-N-acetylhexosaminidase activity"/>
    <property type="evidence" value="ECO:0007669"/>
    <property type="project" value="UniProtKB-EC"/>
</dbReference>
<dbReference type="Pfam" id="PF07554">
    <property type="entry name" value="FIVAR"/>
    <property type="match status" value="4"/>
</dbReference>
<dbReference type="InterPro" id="IPR029018">
    <property type="entry name" value="Hex-like_dom2"/>
</dbReference>
<dbReference type="Gene3D" id="1.20.58.460">
    <property type="entry name" value="Hyaluronidase post-catalytic domain-like"/>
    <property type="match status" value="1"/>
</dbReference>
<accession>B1C4V1</accession>